<evidence type="ECO:0000313" key="3">
    <source>
        <dbReference type="EMBL" id="AQT69381.1"/>
    </source>
</evidence>
<accession>A0A1U9NN94</accession>
<evidence type="ECO:0000259" key="2">
    <source>
        <dbReference type="Pfam" id="PF04784"/>
    </source>
</evidence>
<dbReference type="InterPro" id="IPR006869">
    <property type="entry name" value="DUF547"/>
</dbReference>
<feature type="domain" description="DUF547" evidence="2">
    <location>
        <begin position="207"/>
        <end position="323"/>
    </location>
</feature>
<name>A0A1U9NN94_9BACT</name>
<sequence precursor="true">MAHKFLLITAFICVLGVWGCVEDADGGTYSSPAQSETTSNPAPSQAQPTISLINSPAEPLASDPNDNSAPPAQTPPEGENDEVKDSGKESDSPDKQSPSEDTDGTESREKGENATEVGNKEGKTGSDETGRDESDAASDKDESDRERAITILNEKLARYLNNCNKLFKTYVDEDGRVDYALLRRKRIDLIEVHRTLNDISNAEYMAYSRDEKICFWINTHNLLTLKLVVDNYPIQPRWYMLTYPDNSIMQIPGGREKVLFEVWSNKTEHTLQEIEERLMKKFGDLRIAFALSYASRGSAFLRNEAFYPKKLDEQLDEQVQKFIDSSRGVVFDVADNEIKLSDVFNRYKQYFANSKYAEIKRYRDRSDFVRSCLNFLLEYADDGERAILLDKDFKVTFIIYDWHLNEQPEDD</sequence>
<dbReference type="AlphaFoldDB" id="A0A1U9NN94"/>
<protein>
    <recommendedName>
        <fullName evidence="2">DUF547 domain-containing protein</fullName>
    </recommendedName>
</protein>
<keyword evidence="4" id="KW-1185">Reference proteome</keyword>
<feature type="compositionally biased region" description="Polar residues" evidence="1">
    <location>
        <begin position="28"/>
        <end position="54"/>
    </location>
</feature>
<evidence type="ECO:0000313" key="4">
    <source>
        <dbReference type="Proteomes" id="UP000189674"/>
    </source>
</evidence>
<feature type="compositionally biased region" description="Basic and acidic residues" evidence="1">
    <location>
        <begin position="81"/>
        <end position="98"/>
    </location>
</feature>
<gene>
    <name evidence="3" type="ORF">STSP2_02570</name>
</gene>
<organism evidence="3 4">
    <name type="scientific">Anaerohalosphaera lusitana</name>
    <dbReference type="NCBI Taxonomy" id="1936003"/>
    <lineage>
        <taxon>Bacteria</taxon>
        <taxon>Pseudomonadati</taxon>
        <taxon>Planctomycetota</taxon>
        <taxon>Phycisphaerae</taxon>
        <taxon>Sedimentisphaerales</taxon>
        <taxon>Anaerohalosphaeraceae</taxon>
        <taxon>Anaerohalosphaera</taxon>
    </lineage>
</organism>
<dbReference type="Proteomes" id="UP000189674">
    <property type="component" value="Chromosome"/>
</dbReference>
<dbReference type="Pfam" id="PF04784">
    <property type="entry name" value="DUF547"/>
    <property type="match status" value="1"/>
</dbReference>
<proteinExistence type="predicted"/>
<reference evidence="4" key="1">
    <citation type="submission" date="2017-02" db="EMBL/GenBank/DDBJ databases">
        <title>Comparative genomics and description of representatives of a novel lineage of planctomycetes thriving in anoxic sediments.</title>
        <authorList>
            <person name="Spring S."/>
            <person name="Bunk B."/>
            <person name="Sproer C."/>
        </authorList>
    </citation>
    <scope>NUCLEOTIDE SEQUENCE [LARGE SCALE GENOMIC DNA]</scope>
    <source>
        <strain evidence="4">ST-NAGAB-D1</strain>
    </source>
</reference>
<dbReference type="KEGG" id="alus:STSP2_02570"/>
<evidence type="ECO:0000256" key="1">
    <source>
        <dbReference type="SAM" id="MobiDB-lite"/>
    </source>
</evidence>
<dbReference type="RefSeq" id="WP_146663074.1">
    <property type="nucleotide sequence ID" value="NZ_CP019791.1"/>
</dbReference>
<dbReference type="OrthoDB" id="526867at2"/>
<feature type="compositionally biased region" description="Basic and acidic residues" evidence="1">
    <location>
        <begin position="105"/>
        <end position="145"/>
    </location>
</feature>
<dbReference type="EMBL" id="CP019791">
    <property type="protein sequence ID" value="AQT69381.1"/>
    <property type="molecule type" value="Genomic_DNA"/>
</dbReference>
<feature type="region of interest" description="Disordered" evidence="1">
    <location>
        <begin position="28"/>
        <end position="145"/>
    </location>
</feature>
<dbReference type="STRING" id="1936003.STSP2_02570"/>